<name>A0A1S6HXG8_9GAMM</name>
<dbReference type="KEGG" id="spsw:Sps_05164"/>
<sequence>MNQPKKVKAWLISEESEGHSCIVFHHHGLAARRLGANELDVEFESVESSLKPEFDQYAEEGKVPTKVLLENGWWFECHHCGNKIMSEQIDEDSKRISINEVIVESDTLYWDSIYCDTSCYSAHQAEITAHNDKAIAFKDKVLNTRPDLSFVEFRGEYPQVYCTASFTFDGAQYGGSVACGKNGELDWRVTAADLPAWKEYETKRKGVSA</sequence>
<dbReference type="EMBL" id="CP014782">
    <property type="protein sequence ID" value="AQS40233.1"/>
    <property type="molecule type" value="Genomic_DNA"/>
</dbReference>
<dbReference type="AlphaFoldDB" id="A0A1S6HXG8"/>
<dbReference type="RefSeq" id="WP_077755050.1">
    <property type="nucleotide sequence ID" value="NZ_CP014782.1"/>
</dbReference>
<organism evidence="1 2">
    <name type="scientific">Shewanella psychrophila</name>
    <dbReference type="NCBI Taxonomy" id="225848"/>
    <lineage>
        <taxon>Bacteria</taxon>
        <taxon>Pseudomonadati</taxon>
        <taxon>Pseudomonadota</taxon>
        <taxon>Gammaproteobacteria</taxon>
        <taxon>Alteromonadales</taxon>
        <taxon>Shewanellaceae</taxon>
        <taxon>Shewanella</taxon>
    </lineage>
</organism>
<keyword evidence="2" id="KW-1185">Reference proteome</keyword>
<dbReference type="OrthoDB" id="8421304at2"/>
<gene>
    <name evidence="1" type="ORF">Sps_05164</name>
</gene>
<accession>A0A1S6HXG8</accession>
<reference evidence="1 2" key="1">
    <citation type="submission" date="2016-03" db="EMBL/GenBank/DDBJ databases">
        <title>Complete genome sequence of Shewanella psychrophila WP2, a deep sea bacterium isolated from west Pacific sediment.</title>
        <authorList>
            <person name="Xu G."/>
            <person name="Jian H."/>
        </authorList>
    </citation>
    <scope>NUCLEOTIDE SEQUENCE [LARGE SCALE GENOMIC DNA]</scope>
    <source>
        <strain evidence="1 2">WP2</strain>
    </source>
</reference>
<proteinExistence type="predicted"/>
<dbReference type="STRING" id="225848.Sps_05164"/>
<dbReference type="Proteomes" id="UP000189545">
    <property type="component" value="Chromosome"/>
</dbReference>
<protein>
    <submittedName>
        <fullName evidence="1">Uncharacterized protein</fullName>
    </submittedName>
</protein>
<evidence type="ECO:0000313" key="2">
    <source>
        <dbReference type="Proteomes" id="UP000189545"/>
    </source>
</evidence>
<evidence type="ECO:0000313" key="1">
    <source>
        <dbReference type="EMBL" id="AQS40233.1"/>
    </source>
</evidence>